<evidence type="ECO:0000259" key="8">
    <source>
        <dbReference type="PROSITE" id="PS50279"/>
    </source>
</evidence>
<gene>
    <name evidence="9" type="ORF">FF38_06620</name>
</gene>
<feature type="domain" description="BPTI/Kunitz inhibitor" evidence="8">
    <location>
        <begin position="44"/>
        <end position="94"/>
    </location>
</feature>
<feature type="compositionally biased region" description="Low complexity" evidence="6">
    <location>
        <begin position="181"/>
        <end position="191"/>
    </location>
</feature>
<keyword evidence="5" id="KW-1015">Disulfide bond</keyword>
<dbReference type="PANTHER" id="PTHR10083">
    <property type="entry name" value="KUNITZ-TYPE PROTEASE INHIBITOR-RELATED"/>
    <property type="match status" value="1"/>
</dbReference>
<evidence type="ECO:0000256" key="3">
    <source>
        <dbReference type="ARBA" id="ARBA00022690"/>
    </source>
</evidence>
<evidence type="ECO:0000256" key="7">
    <source>
        <dbReference type="SAM" id="SignalP"/>
    </source>
</evidence>
<comment type="caution">
    <text evidence="9">The sequence shown here is derived from an EMBL/GenBank/DDBJ whole genome shotgun (WGS) entry which is preliminary data.</text>
</comment>
<name>A0A0L0CIK2_LUCCU</name>
<dbReference type="PROSITE" id="PS50279">
    <property type="entry name" value="BPTI_KUNITZ_2"/>
    <property type="match status" value="1"/>
</dbReference>
<protein>
    <recommendedName>
        <fullName evidence="8">BPTI/Kunitz inhibitor domain-containing protein</fullName>
    </recommendedName>
</protein>
<keyword evidence="2" id="KW-0964">Secreted</keyword>
<keyword evidence="10" id="KW-1185">Reference proteome</keyword>
<dbReference type="FunFam" id="4.10.410.10:FF:000011">
    <property type="entry name" value="Tissue factor pathway inhibitor"/>
    <property type="match status" value="1"/>
</dbReference>
<evidence type="ECO:0000256" key="2">
    <source>
        <dbReference type="ARBA" id="ARBA00022525"/>
    </source>
</evidence>
<dbReference type="EMBL" id="JRES01000328">
    <property type="protein sequence ID" value="KNC32238.1"/>
    <property type="molecule type" value="Genomic_DNA"/>
</dbReference>
<proteinExistence type="predicted"/>
<comment type="subcellular location">
    <subcellularLocation>
        <location evidence="1">Secreted</location>
    </subcellularLocation>
</comment>
<feature type="compositionally biased region" description="Polar residues" evidence="6">
    <location>
        <begin position="122"/>
        <end position="133"/>
    </location>
</feature>
<dbReference type="CDD" id="cd00109">
    <property type="entry name" value="Kunitz-type"/>
    <property type="match status" value="1"/>
</dbReference>
<feature type="compositionally biased region" description="Acidic residues" evidence="6">
    <location>
        <begin position="196"/>
        <end position="205"/>
    </location>
</feature>
<dbReference type="SUPFAM" id="SSF57362">
    <property type="entry name" value="BPTI-like"/>
    <property type="match status" value="1"/>
</dbReference>
<dbReference type="InterPro" id="IPR050098">
    <property type="entry name" value="TFPI/VKTCI-like"/>
</dbReference>
<evidence type="ECO:0000256" key="4">
    <source>
        <dbReference type="ARBA" id="ARBA00022900"/>
    </source>
</evidence>
<dbReference type="Gene3D" id="4.10.410.10">
    <property type="entry name" value="Pancreatic trypsin inhibitor Kunitz domain"/>
    <property type="match status" value="1"/>
</dbReference>
<evidence type="ECO:0000256" key="1">
    <source>
        <dbReference type="ARBA" id="ARBA00004613"/>
    </source>
</evidence>
<dbReference type="OrthoDB" id="4473401at2759"/>
<accession>A0A0L0CIK2</accession>
<keyword evidence="7" id="KW-0732">Signal</keyword>
<dbReference type="PANTHER" id="PTHR10083:SF381">
    <property type="entry name" value="BPTI_KUNITZ INHIBITOR DOMAIN-CONTAINING PROTEIN"/>
    <property type="match status" value="1"/>
</dbReference>
<feature type="compositionally biased region" description="Basic and acidic residues" evidence="6">
    <location>
        <begin position="111"/>
        <end position="120"/>
    </location>
</feature>
<feature type="signal peptide" evidence="7">
    <location>
        <begin position="1"/>
        <end position="22"/>
    </location>
</feature>
<dbReference type="InterPro" id="IPR020901">
    <property type="entry name" value="Prtase_inh_Kunz-CS"/>
</dbReference>
<feature type="region of interest" description="Disordered" evidence="6">
    <location>
        <begin position="111"/>
        <end position="205"/>
    </location>
</feature>
<dbReference type="PRINTS" id="PR00759">
    <property type="entry name" value="BASICPTASE"/>
</dbReference>
<dbReference type="Proteomes" id="UP000037069">
    <property type="component" value="Unassembled WGS sequence"/>
</dbReference>
<sequence length="205" mass="23074">MKFPTASLIQFLVIIALRSTHEEQVEAAVGLYGPDRYEGLPEICLMPMDFGYCRAKVQRYYFDIRRMKCTMFFWGGCAGNDNNFKSMDECNNFCNSPYEDHVHNEVVAVKKERTESRVESRGSGNTKYNTLNSRDGAGRDSAPKSVPKFSLKPNVTSKETGYKGSFKASSKSFNINPAPKPSSNTNNNNSNIDPLDVIDDEDYDD</sequence>
<evidence type="ECO:0000313" key="10">
    <source>
        <dbReference type="Proteomes" id="UP000037069"/>
    </source>
</evidence>
<dbReference type="OMA" id="FGYCRAK"/>
<evidence type="ECO:0000256" key="5">
    <source>
        <dbReference type="ARBA" id="ARBA00023157"/>
    </source>
</evidence>
<dbReference type="GO" id="GO:0004867">
    <property type="term" value="F:serine-type endopeptidase inhibitor activity"/>
    <property type="evidence" value="ECO:0007669"/>
    <property type="project" value="UniProtKB-KW"/>
</dbReference>
<dbReference type="InterPro" id="IPR002223">
    <property type="entry name" value="Kunitz_BPTI"/>
</dbReference>
<reference evidence="9 10" key="1">
    <citation type="journal article" date="2015" name="Nat. Commun.">
        <title>Lucilia cuprina genome unlocks parasitic fly biology to underpin future interventions.</title>
        <authorList>
            <person name="Anstead C.A."/>
            <person name="Korhonen P.K."/>
            <person name="Young N.D."/>
            <person name="Hall R.S."/>
            <person name="Jex A.R."/>
            <person name="Murali S.C."/>
            <person name="Hughes D.S."/>
            <person name="Lee S.F."/>
            <person name="Perry T."/>
            <person name="Stroehlein A.J."/>
            <person name="Ansell B.R."/>
            <person name="Breugelmans B."/>
            <person name="Hofmann A."/>
            <person name="Qu J."/>
            <person name="Dugan S."/>
            <person name="Lee S.L."/>
            <person name="Chao H."/>
            <person name="Dinh H."/>
            <person name="Han Y."/>
            <person name="Doddapaneni H.V."/>
            <person name="Worley K.C."/>
            <person name="Muzny D.M."/>
            <person name="Ioannidis P."/>
            <person name="Waterhouse R.M."/>
            <person name="Zdobnov E.M."/>
            <person name="James P.J."/>
            <person name="Bagnall N.H."/>
            <person name="Kotze A.C."/>
            <person name="Gibbs R.A."/>
            <person name="Richards S."/>
            <person name="Batterham P."/>
            <person name="Gasser R.B."/>
        </authorList>
    </citation>
    <scope>NUCLEOTIDE SEQUENCE [LARGE SCALE GENOMIC DNA]</scope>
    <source>
        <strain evidence="9 10">LS</strain>
        <tissue evidence="9">Full body</tissue>
    </source>
</reference>
<dbReference type="Pfam" id="PF00014">
    <property type="entry name" value="Kunitz_BPTI"/>
    <property type="match status" value="1"/>
</dbReference>
<dbReference type="GO" id="GO:0005615">
    <property type="term" value="C:extracellular space"/>
    <property type="evidence" value="ECO:0007669"/>
    <property type="project" value="TreeGrafter"/>
</dbReference>
<feature type="chain" id="PRO_5005536134" description="BPTI/Kunitz inhibitor domain-containing protein" evidence="7">
    <location>
        <begin position="23"/>
        <end position="205"/>
    </location>
</feature>
<evidence type="ECO:0000256" key="6">
    <source>
        <dbReference type="SAM" id="MobiDB-lite"/>
    </source>
</evidence>
<organism evidence="9 10">
    <name type="scientific">Lucilia cuprina</name>
    <name type="common">Green bottle fly</name>
    <name type="synonym">Australian sheep blowfly</name>
    <dbReference type="NCBI Taxonomy" id="7375"/>
    <lineage>
        <taxon>Eukaryota</taxon>
        <taxon>Metazoa</taxon>
        <taxon>Ecdysozoa</taxon>
        <taxon>Arthropoda</taxon>
        <taxon>Hexapoda</taxon>
        <taxon>Insecta</taxon>
        <taxon>Pterygota</taxon>
        <taxon>Neoptera</taxon>
        <taxon>Endopterygota</taxon>
        <taxon>Diptera</taxon>
        <taxon>Brachycera</taxon>
        <taxon>Muscomorpha</taxon>
        <taxon>Oestroidea</taxon>
        <taxon>Calliphoridae</taxon>
        <taxon>Luciliinae</taxon>
        <taxon>Lucilia</taxon>
    </lineage>
</organism>
<dbReference type="AlphaFoldDB" id="A0A0L0CIK2"/>
<keyword evidence="4" id="KW-0722">Serine protease inhibitor</keyword>
<dbReference type="PROSITE" id="PS00280">
    <property type="entry name" value="BPTI_KUNITZ_1"/>
    <property type="match status" value="1"/>
</dbReference>
<evidence type="ECO:0000313" key="9">
    <source>
        <dbReference type="EMBL" id="KNC32238.1"/>
    </source>
</evidence>
<keyword evidence="3" id="KW-0646">Protease inhibitor</keyword>
<dbReference type="SMART" id="SM00131">
    <property type="entry name" value="KU"/>
    <property type="match status" value="1"/>
</dbReference>
<dbReference type="InterPro" id="IPR036880">
    <property type="entry name" value="Kunitz_BPTI_sf"/>
</dbReference>